<dbReference type="SUPFAM" id="SSF52540">
    <property type="entry name" value="P-loop containing nucleoside triphosphate hydrolases"/>
    <property type="match status" value="2"/>
</dbReference>
<keyword evidence="2" id="KW-0378">Hydrolase</keyword>
<protein>
    <submittedName>
        <fullName evidence="2">DEAD/DEAH box helicase family protein</fullName>
    </submittedName>
</protein>
<reference evidence="2 3" key="1">
    <citation type="submission" date="2020-05" db="EMBL/GenBank/DDBJ databases">
        <title>Distinct polysaccharide utilization as determinants for interspecies competition between intestinal Prevotella spp.</title>
        <authorList>
            <person name="Galvez E.J.C."/>
            <person name="Iljazovic A."/>
            <person name="Strowig T."/>
        </authorList>
    </citation>
    <scope>NUCLEOTIDE SEQUENCE [LARGE SCALE GENOMIC DNA]</scope>
    <source>
        <strain evidence="2 3">PROD</strain>
    </source>
</reference>
<evidence type="ECO:0000313" key="3">
    <source>
        <dbReference type="Proteomes" id="UP001193734"/>
    </source>
</evidence>
<dbReference type="Pfam" id="PF04851">
    <property type="entry name" value="ResIII"/>
    <property type="match status" value="1"/>
</dbReference>
<feature type="domain" description="Helicase ATP-binding" evidence="1">
    <location>
        <begin position="350"/>
        <end position="507"/>
    </location>
</feature>
<dbReference type="InterPro" id="IPR001650">
    <property type="entry name" value="Helicase_C-like"/>
</dbReference>
<organism evidence="2 3">
    <name type="scientific">Xylanibacter rodentium</name>
    <dbReference type="NCBI Taxonomy" id="2736289"/>
    <lineage>
        <taxon>Bacteria</taxon>
        <taxon>Pseudomonadati</taxon>
        <taxon>Bacteroidota</taxon>
        <taxon>Bacteroidia</taxon>
        <taxon>Bacteroidales</taxon>
        <taxon>Prevotellaceae</taxon>
        <taxon>Xylanibacter</taxon>
    </lineage>
</organism>
<dbReference type="GeneID" id="82156591"/>
<dbReference type="Pfam" id="PF00271">
    <property type="entry name" value="Helicase_C"/>
    <property type="match status" value="1"/>
</dbReference>
<dbReference type="InterPro" id="IPR014001">
    <property type="entry name" value="Helicase_ATP-bd"/>
</dbReference>
<dbReference type="SMART" id="SM00487">
    <property type="entry name" value="DEXDc"/>
    <property type="match status" value="1"/>
</dbReference>
<dbReference type="Gene3D" id="3.90.1570.30">
    <property type="match status" value="1"/>
</dbReference>
<dbReference type="PANTHER" id="PTHR47396">
    <property type="entry name" value="TYPE I RESTRICTION ENZYME ECOKI R PROTEIN"/>
    <property type="match status" value="1"/>
</dbReference>
<dbReference type="CDD" id="cd18032">
    <property type="entry name" value="DEXHc_RE_I_III_res"/>
    <property type="match status" value="1"/>
</dbReference>
<gene>
    <name evidence="2" type="ORF">HPS55_02320</name>
</gene>
<proteinExistence type="predicted"/>
<dbReference type="EMBL" id="JABKKE010000002">
    <property type="protein sequence ID" value="NPE13174.1"/>
    <property type="molecule type" value="Genomic_DNA"/>
</dbReference>
<dbReference type="RefSeq" id="WP_172176789.1">
    <property type="nucleotide sequence ID" value="NZ_CASGIA010000001.1"/>
</dbReference>
<dbReference type="InterPro" id="IPR027417">
    <property type="entry name" value="P-loop_NTPase"/>
</dbReference>
<keyword evidence="2" id="KW-0067">ATP-binding</keyword>
<comment type="caution">
    <text evidence="2">The sequence shown here is derived from an EMBL/GenBank/DDBJ whole genome shotgun (WGS) entry which is preliminary data.</text>
</comment>
<evidence type="ECO:0000313" key="2">
    <source>
        <dbReference type="EMBL" id="NPE13174.1"/>
    </source>
</evidence>
<dbReference type="Pfam" id="PF08463">
    <property type="entry name" value="EcoEI_R_C"/>
    <property type="match status" value="1"/>
</dbReference>
<dbReference type="InterPro" id="IPR013670">
    <property type="entry name" value="EcoEI_R_C_dom"/>
</dbReference>
<sequence length="1110" mass="126943">MYNFDYLKDIPELAPLHGLCDLCEQRQYTDPDSAAINARKALEWLVKAIYRMKGVEPGERTGLFQLTTADVFTDFIADPELMKAVHWIRKVGNLAAHDGKVTRRDAFFTTLNLYNLVGGVLLKLRVIDTLVPFDESFLPTTRQPRPRIPVVRAEQTPESFAATVGTRHVASAPSIPVTLSWGDISEAETRRRFIDLMLREAGWEVLEAEGEVVGGKACIEIEVDGMPNGAGKGYADYVLYGDNGKPLAVIEAKRTSKDPVAGKHQAELYADSLERKHGIRPVIYYTNGFEIHIIDGLGYLERQLFAFHTKKDLELIMSRRKSRREIIDFTVKEEISDRYYQKRAVKSMCEWFNARHRCGLLVMATGTGKTRTAISLVDVLQRNNWIKNTLFLADRTSLVNQAARNFQKLLPNSPTTILSDKTTDVDPNARITFSTYQTMINYVDTDNKPYSVGRFDLIIIDEAHRSVFGKFGDIFCYFDSLLVGLTATPRDQVDKSTYELLHLEGGEPTDYYEYETAIDDKYLVPYEGKIRGSKVVNEGIKYDDLSDEEKQQLEQVWEYEQVNKDPGEEYVPRDIREQEIYNYIYNTDTIDKMLQDLMENGLRIHSGETIGKTIIFAMNSRTAKLIVERFNILYPHYGNGFCEQIDYSINYCQDLIDKFSLRDSMPRIAVSVDMLDTGIDVPDVLNLVFFKRVRSRIKFMQMIGRGTRLSPDIFGMGQDKEKFYIFDWGGNFKYFGTNPKEGKTIKTVSLTERLFGVRADIVCALQAAQYQADEFAKGLHDELKAMLKTDIARLSDMHISVRSKWPTVCKFRDSERWQFISEVDVLDLKNEIAPLLPKSMENEMAKKFDLLALYVQLGMVDENFGSERHVAQITKIVDALRDRASIPDIKAKMPLLNEVMTVEFWDNRTLASIENMRKEIRDLLKYLAGEAGKTFTVNIEDDVTDEGEAGSIKTTMTYKQKVLDFLTQNRDLPVLQKIQNLEKLTGSDINELERILWQELGTKEDYERFLSRENLTVDIPVAAFIRKVVGLDRQKAISLFSEFISVNTLTAAQEEFINNILNYVCQNGDMEKKELRDNRLFFESLLAHFPDKAGQVAKFVALLHEVITAA</sequence>
<name>A0ABX2ARU0_9BACT</name>
<dbReference type="Proteomes" id="UP001193734">
    <property type="component" value="Unassembled WGS sequence"/>
</dbReference>
<keyword evidence="3" id="KW-1185">Reference proteome</keyword>
<evidence type="ECO:0000259" key="1">
    <source>
        <dbReference type="PROSITE" id="PS51192"/>
    </source>
</evidence>
<accession>A0ABX2ARU0</accession>
<dbReference type="PANTHER" id="PTHR47396:SF1">
    <property type="entry name" value="ATP-DEPENDENT HELICASE IRC3-RELATED"/>
    <property type="match status" value="1"/>
</dbReference>
<dbReference type="PROSITE" id="PS51192">
    <property type="entry name" value="HELICASE_ATP_BIND_1"/>
    <property type="match status" value="1"/>
</dbReference>
<dbReference type="CDD" id="cd18799">
    <property type="entry name" value="SF2_C_EcoAI-like"/>
    <property type="match status" value="1"/>
</dbReference>
<keyword evidence="2" id="KW-0347">Helicase</keyword>
<dbReference type="InterPro" id="IPR050742">
    <property type="entry name" value="Helicase_Restrict-Modif_Enz"/>
</dbReference>
<keyword evidence="2" id="KW-0547">Nucleotide-binding</keyword>
<dbReference type="GO" id="GO:0004386">
    <property type="term" value="F:helicase activity"/>
    <property type="evidence" value="ECO:0007669"/>
    <property type="project" value="UniProtKB-KW"/>
</dbReference>
<dbReference type="Gene3D" id="3.40.50.300">
    <property type="entry name" value="P-loop containing nucleotide triphosphate hydrolases"/>
    <property type="match status" value="2"/>
</dbReference>
<dbReference type="InterPro" id="IPR006935">
    <property type="entry name" value="Helicase/UvrB_N"/>
</dbReference>